<feature type="active site" evidence="5">
    <location>
        <position position="38"/>
    </location>
</feature>
<evidence type="ECO:0000256" key="4">
    <source>
        <dbReference type="ARBA" id="ARBA00047645"/>
    </source>
</evidence>
<dbReference type="AlphaFoldDB" id="A0AAV9UDL8"/>
<comment type="caution">
    <text evidence="9">The sequence shown here is derived from an EMBL/GenBank/DDBJ whole genome shotgun (WGS) entry which is preliminary data.</text>
</comment>
<dbReference type="PRINTS" id="PR00112">
    <property type="entry name" value="ACYLPHPHTASE"/>
</dbReference>
<dbReference type="Pfam" id="PF00708">
    <property type="entry name" value="Acylphosphatase"/>
    <property type="match status" value="1"/>
</dbReference>
<accession>A0AAV9UDL8</accession>
<dbReference type="PANTHER" id="PTHR10029:SF3">
    <property type="entry name" value="ACYLPHOSPHATASE-RELATED"/>
    <property type="match status" value="1"/>
</dbReference>
<dbReference type="GO" id="GO:0003998">
    <property type="term" value="F:acylphosphatase activity"/>
    <property type="evidence" value="ECO:0007669"/>
    <property type="project" value="UniProtKB-EC"/>
</dbReference>
<protein>
    <recommendedName>
        <fullName evidence="2 5">acylphosphatase</fullName>
        <ecNumber evidence="2 5">3.6.1.7</ecNumber>
    </recommendedName>
</protein>
<dbReference type="EC" id="3.6.1.7" evidence="2 5"/>
<dbReference type="PROSITE" id="PS00150">
    <property type="entry name" value="ACYLPHOSPHATASE_1"/>
    <property type="match status" value="1"/>
</dbReference>
<evidence type="ECO:0000313" key="9">
    <source>
        <dbReference type="EMBL" id="KAK6340558.1"/>
    </source>
</evidence>
<evidence type="ECO:0000256" key="2">
    <source>
        <dbReference type="ARBA" id="ARBA00012150"/>
    </source>
</evidence>
<dbReference type="EMBL" id="JAVHNQ010000008">
    <property type="protein sequence ID" value="KAK6340558.1"/>
    <property type="molecule type" value="Genomic_DNA"/>
</dbReference>
<organism evidence="9 10">
    <name type="scientific">Orbilia brochopaga</name>
    <dbReference type="NCBI Taxonomy" id="3140254"/>
    <lineage>
        <taxon>Eukaryota</taxon>
        <taxon>Fungi</taxon>
        <taxon>Dikarya</taxon>
        <taxon>Ascomycota</taxon>
        <taxon>Pezizomycotina</taxon>
        <taxon>Orbiliomycetes</taxon>
        <taxon>Orbiliales</taxon>
        <taxon>Orbiliaceae</taxon>
        <taxon>Orbilia</taxon>
    </lineage>
</organism>
<dbReference type="InterPro" id="IPR001792">
    <property type="entry name" value="Acylphosphatase-like_dom"/>
</dbReference>
<keyword evidence="10" id="KW-1185">Reference proteome</keyword>
<keyword evidence="3 5" id="KW-0378">Hydrolase</keyword>
<evidence type="ECO:0000259" key="8">
    <source>
        <dbReference type="PROSITE" id="PS51160"/>
    </source>
</evidence>
<dbReference type="PROSITE" id="PS51160">
    <property type="entry name" value="ACYLPHOSPHATASE_3"/>
    <property type="match status" value="1"/>
</dbReference>
<sequence>MSTQRFSFTVHGRVQGVFFRKYAKQFADSLAISGYICNTPSGTVAGEAQGPAENLDKFKQHLQEGSPESVVEKVEWEEIERRGEGEGQGPGGAHSKEPFAIVRGR</sequence>
<proteinExistence type="inferred from homology"/>
<evidence type="ECO:0000256" key="1">
    <source>
        <dbReference type="ARBA" id="ARBA00005614"/>
    </source>
</evidence>
<reference evidence="9 10" key="1">
    <citation type="submission" date="2019-10" db="EMBL/GenBank/DDBJ databases">
        <authorList>
            <person name="Palmer J.M."/>
        </authorList>
    </citation>
    <scope>NUCLEOTIDE SEQUENCE [LARGE SCALE GENOMIC DNA]</scope>
    <source>
        <strain evidence="9 10">TWF696</strain>
    </source>
</reference>
<evidence type="ECO:0000256" key="5">
    <source>
        <dbReference type="PROSITE-ProRule" id="PRU00520"/>
    </source>
</evidence>
<dbReference type="Proteomes" id="UP001375240">
    <property type="component" value="Unassembled WGS sequence"/>
</dbReference>
<feature type="active site" evidence="5">
    <location>
        <position position="20"/>
    </location>
</feature>
<comment type="catalytic activity">
    <reaction evidence="4 5">
        <text>an acyl phosphate + H2O = a carboxylate + phosphate + H(+)</text>
        <dbReference type="Rhea" id="RHEA:14965"/>
        <dbReference type="ChEBI" id="CHEBI:15377"/>
        <dbReference type="ChEBI" id="CHEBI:15378"/>
        <dbReference type="ChEBI" id="CHEBI:29067"/>
        <dbReference type="ChEBI" id="CHEBI:43474"/>
        <dbReference type="ChEBI" id="CHEBI:59918"/>
        <dbReference type="EC" id="3.6.1.7"/>
    </reaction>
</comment>
<feature type="region of interest" description="Disordered" evidence="7">
    <location>
        <begin position="79"/>
        <end position="105"/>
    </location>
</feature>
<gene>
    <name evidence="9" type="ORF">TWF696_008885</name>
</gene>
<dbReference type="InterPro" id="IPR036046">
    <property type="entry name" value="Acylphosphatase-like_dom_sf"/>
</dbReference>
<dbReference type="InterPro" id="IPR017968">
    <property type="entry name" value="Acylphosphatase_CS"/>
</dbReference>
<dbReference type="InterPro" id="IPR020456">
    <property type="entry name" value="Acylphosphatase"/>
</dbReference>
<evidence type="ECO:0000256" key="6">
    <source>
        <dbReference type="RuleBase" id="RU004168"/>
    </source>
</evidence>
<dbReference type="Gene3D" id="3.30.70.100">
    <property type="match status" value="1"/>
</dbReference>
<dbReference type="PANTHER" id="PTHR10029">
    <property type="entry name" value="ACYLPHOSPHATASE"/>
    <property type="match status" value="1"/>
</dbReference>
<feature type="domain" description="Acylphosphatase-like" evidence="8">
    <location>
        <begin position="5"/>
        <end position="103"/>
    </location>
</feature>
<comment type="similarity">
    <text evidence="1 6">Belongs to the acylphosphatase family.</text>
</comment>
<evidence type="ECO:0000313" key="10">
    <source>
        <dbReference type="Proteomes" id="UP001375240"/>
    </source>
</evidence>
<evidence type="ECO:0000256" key="7">
    <source>
        <dbReference type="SAM" id="MobiDB-lite"/>
    </source>
</evidence>
<dbReference type="SUPFAM" id="SSF54975">
    <property type="entry name" value="Acylphosphatase/BLUF domain-like"/>
    <property type="match status" value="1"/>
</dbReference>
<name>A0AAV9UDL8_9PEZI</name>
<evidence type="ECO:0000256" key="3">
    <source>
        <dbReference type="ARBA" id="ARBA00022801"/>
    </source>
</evidence>